<keyword evidence="8" id="KW-0676">Redox-active center</keyword>
<evidence type="ECO:0000256" key="6">
    <source>
        <dbReference type="ARBA" id="ARBA00023027"/>
    </source>
</evidence>
<comment type="similarity">
    <text evidence="2">Belongs to the class-I pyridine nucleotide-disulfide oxidoreductase family.</text>
</comment>
<dbReference type="Pfam" id="PF07992">
    <property type="entry name" value="Pyr_redox_2"/>
    <property type="match status" value="1"/>
</dbReference>
<feature type="domain" description="FAD/NAD(P)-binding" evidence="9">
    <location>
        <begin position="6"/>
        <end position="201"/>
    </location>
</feature>
<evidence type="ECO:0000256" key="2">
    <source>
        <dbReference type="ARBA" id="ARBA00007532"/>
    </source>
</evidence>
<dbReference type="GO" id="GO:0050660">
    <property type="term" value="F:flavin adenine dinucleotide binding"/>
    <property type="evidence" value="ECO:0007669"/>
    <property type="project" value="TreeGrafter"/>
</dbReference>
<protein>
    <submittedName>
        <fullName evidence="10">FAD-dependent oxidoreductase</fullName>
    </submittedName>
</protein>
<keyword evidence="5" id="KW-0560">Oxidoreductase</keyword>
<dbReference type="InterPro" id="IPR036188">
    <property type="entry name" value="FAD/NAD-bd_sf"/>
</dbReference>
<keyword evidence="7" id="KW-1015">Disulfide bond</keyword>
<evidence type="ECO:0000313" key="10">
    <source>
        <dbReference type="EMBL" id="TKK87297.1"/>
    </source>
</evidence>
<dbReference type="EMBL" id="SIYF01000154">
    <property type="protein sequence ID" value="TKK87297.1"/>
    <property type="molecule type" value="Genomic_DNA"/>
</dbReference>
<evidence type="ECO:0000313" key="11">
    <source>
        <dbReference type="Proteomes" id="UP000305511"/>
    </source>
</evidence>
<proteinExistence type="inferred from homology"/>
<dbReference type="GO" id="GO:0004148">
    <property type="term" value="F:dihydrolipoyl dehydrogenase (NADH) activity"/>
    <property type="evidence" value="ECO:0007669"/>
    <property type="project" value="TreeGrafter"/>
</dbReference>
<dbReference type="PROSITE" id="PS00076">
    <property type="entry name" value="PYRIDINE_REDOX_1"/>
    <property type="match status" value="1"/>
</dbReference>
<dbReference type="AlphaFoldDB" id="A0A4U3MH54"/>
<dbReference type="RefSeq" id="WP_137274011.1">
    <property type="nucleotide sequence ID" value="NZ_SIYF01000154.1"/>
</dbReference>
<dbReference type="SUPFAM" id="SSF51905">
    <property type="entry name" value="FAD/NAD(P)-binding domain"/>
    <property type="match status" value="1"/>
</dbReference>
<evidence type="ECO:0000256" key="1">
    <source>
        <dbReference type="ARBA" id="ARBA00001974"/>
    </source>
</evidence>
<sequence>MAEQTDLLILGGGTGGYVAAIRAAQKGLNVTIVEKYKLGGTCLHKGCIPTKALLRSAEVFDTLKQAASFGIETEAASIDFSKIQQRKEGIIEQLHKGVEGLCKKNKIKILAGEGAILGPSIFSPVSGAVAVTFNDPTREEEIIVPKNVIIATGSSPKTLPNLPLDEEFILSSDGMLELEELPESIAIIGGGVIGVEWASLLN</sequence>
<keyword evidence="4" id="KW-0274">FAD</keyword>
<evidence type="ECO:0000256" key="3">
    <source>
        <dbReference type="ARBA" id="ARBA00022630"/>
    </source>
</evidence>
<dbReference type="InterPro" id="IPR050151">
    <property type="entry name" value="Class-I_Pyr_Nuc-Dis_Oxidored"/>
</dbReference>
<keyword evidence="3" id="KW-0285">Flavoprotein</keyword>
<dbReference type="Gene3D" id="3.50.50.60">
    <property type="entry name" value="FAD/NAD(P)-binding domain"/>
    <property type="match status" value="2"/>
</dbReference>
<keyword evidence="6" id="KW-0520">NAD</keyword>
<evidence type="ECO:0000256" key="7">
    <source>
        <dbReference type="ARBA" id="ARBA00023157"/>
    </source>
</evidence>
<dbReference type="GO" id="GO:0006103">
    <property type="term" value="P:2-oxoglutarate metabolic process"/>
    <property type="evidence" value="ECO:0007669"/>
    <property type="project" value="TreeGrafter"/>
</dbReference>
<dbReference type="PANTHER" id="PTHR22912">
    <property type="entry name" value="DISULFIDE OXIDOREDUCTASE"/>
    <property type="match status" value="1"/>
</dbReference>
<organism evidence="10 11">
    <name type="scientific">Enterococcus faecalis</name>
    <name type="common">Streptococcus faecalis</name>
    <dbReference type="NCBI Taxonomy" id="1351"/>
    <lineage>
        <taxon>Bacteria</taxon>
        <taxon>Bacillati</taxon>
        <taxon>Bacillota</taxon>
        <taxon>Bacilli</taxon>
        <taxon>Lactobacillales</taxon>
        <taxon>Enterococcaceae</taxon>
        <taxon>Enterococcus</taxon>
    </lineage>
</organism>
<evidence type="ECO:0000256" key="4">
    <source>
        <dbReference type="ARBA" id="ARBA00022827"/>
    </source>
</evidence>
<dbReference type="PANTHER" id="PTHR22912:SF217">
    <property type="entry name" value="DIHYDROLIPOYL DEHYDROGENASE"/>
    <property type="match status" value="1"/>
</dbReference>
<dbReference type="PRINTS" id="PR00368">
    <property type="entry name" value="FADPNR"/>
</dbReference>
<name>A0A4U3MH54_ENTFL</name>
<reference evidence="10 11" key="1">
    <citation type="submission" date="2019-02" db="EMBL/GenBank/DDBJ databases">
        <title>Bacteria dissemination in different level of health care in South Africa: the effectiveness of infections prevention and control.</title>
        <authorList>
            <person name="Shobo C."/>
            <person name="Amoako D.G."/>
            <person name="Allam M."/>
            <person name="Ismail A."/>
            <person name="Bester L.A."/>
            <person name="Essack S.Y."/>
        </authorList>
    </citation>
    <scope>NUCLEOTIDE SEQUENCE [LARGE SCALE GENOMIC DNA]</scope>
    <source>
        <strain evidence="10 11">2SIL2</strain>
    </source>
</reference>
<dbReference type="InterPro" id="IPR012999">
    <property type="entry name" value="Pyr_OxRdtase_I_AS"/>
</dbReference>
<dbReference type="PRINTS" id="PR00411">
    <property type="entry name" value="PNDRDTASEI"/>
</dbReference>
<comment type="caution">
    <text evidence="10">The sequence shown here is derived from an EMBL/GenBank/DDBJ whole genome shotgun (WGS) entry which is preliminary data.</text>
</comment>
<comment type="cofactor">
    <cofactor evidence="1">
        <name>FAD</name>
        <dbReference type="ChEBI" id="CHEBI:57692"/>
    </cofactor>
</comment>
<gene>
    <name evidence="10" type="ORF">EY666_06895</name>
</gene>
<feature type="non-terminal residue" evidence="10">
    <location>
        <position position="202"/>
    </location>
</feature>
<accession>A0A4U3MH54</accession>
<evidence type="ECO:0000256" key="5">
    <source>
        <dbReference type="ARBA" id="ARBA00023002"/>
    </source>
</evidence>
<dbReference type="Proteomes" id="UP000305511">
    <property type="component" value="Unassembled WGS sequence"/>
</dbReference>
<evidence type="ECO:0000256" key="8">
    <source>
        <dbReference type="ARBA" id="ARBA00023284"/>
    </source>
</evidence>
<dbReference type="InterPro" id="IPR023753">
    <property type="entry name" value="FAD/NAD-binding_dom"/>
</dbReference>
<evidence type="ECO:0000259" key="9">
    <source>
        <dbReference type="Pfam" id="PF07992"/>
    </source>
</evidence>